<dbReference type="PANTHER" id="PTHR43630">
    <property type="entry name" value="POLY-BETA-1,6-N-ACETYL-D-GLUCOSAMINE SYNTHASE"/>
    <property type="match status" value="1"/>
</dbReference>
<gene>
    <name evidence="3" type="ORF">J2736_001740</name>
</gene>
<reference evidence="3 4" key="1">
    <citation type="submission" date="2023-07" db="EMBL/GenBank/DDBJ databases">
        <title>Sorghum-associated microbial communities from plants grown in Nebraska, USA.</title>
        <authorList>
            <person name="Schachtman D."/>
        </authorList>
    </citation>
    <scope>NUCLEOTIDE SEQUENCE [LARGE SCALE GENOMIC DNA]</scope>
    <source>
        <strain evidence="3 4">CC258</strain>
    </source>
</reference>
<feature type="domain" description="Glycosyltransferase 2-like" evidence="2">
    <location>
        <begin position="98"/>
        <end position="241"/>
    </location>
</feature>
<accession>A0ABU1NSZ0</accession>
<proteinExistence type="predicted"/>
<protein>
    <submittedName>
        <fullName evidence="3">Glycosyltransferase involved in cell wall biosynthesis</fullName>
    </submittedName>
</protein>
<keyword evidence="4" id="KW-1185">Reference proteome</keyword>
<feature type="compositionally biased region" description="Basic residues" evidence="1">
    <location>
        <begin position="17"/>
        <end position="42"/>
    </location>
</feature>
<feature type="region of interest" description="Disordered" evidence="1">
    <location>
        <begin position="1"/>
        <end position="42"/>
    </location>
</feature>
<dbReference type="EMBL" id="JAVDSB010000002">
    <property type="protein sequence ID" value="MDR6550553.1"/>
    <property type="molecule type" value="Genomic_DNA"/>
</dbReference>
<dbReference type="InterPro" id="IPR001173">
    <property type="entry name" value="Glyco_trans_2-like"/>
</dbReference>
<name>A0ABU1NSZ0_9BACL</name>
<dbReference type="PANTHER" id="PTHR43630:SF2">
    <property type="entry name" value="GLYCOSYLTRANSFERASE"/>
    <property type="match status" value="1"/>
</dbReference>
<evidence type="ECO:0000313" key="3">
    <source>
        <dbReference type="EMBL" id="MDR6550553.1"/>
    </source>
</evidence>
<evidence type="ECO:0000256" key="1">
    <source>
        <dbReference type="SAM" id="MobiDB-lite"/>
    </source>
</evidence>
<dbReference type="SUPFAM" id="SSF53448">
    <property type="entry name" value="Nucleotide-diphospho-sugar transferases"/>
    <property type="match status" value="1"/>
</dbReference>
<dbReference type="Proteomes" id="UP001267290">
    <property type="component" value="Unassembled WGS sequence"/>
</dbReference>
<dbReference type="Pfam" id="PF00535">
    <property type="entry name" value="Glycos_transf_2"/>
    <property type="match status" value="1"/>
</dbReference>
<comment type="caution">
    <text evidence="3">The sequence shown here is derived from an EMBL/GenBank/DDBJ whole genome shotgun (WGS) entry which is preliminary data.</text>
</comment>
<evidence type="ECO:0000313" key="4">
    <source>
        <dbReference type="Proteomes" id="UP001267290"/>
    </source>
</evidence>
<dbReference type="Gene3D" id="3.90.550.10">
    <property type="entry name" value="Spore Coat Polysaccharide Biosynthesis Protein SpsA, Chain A"/>
    <property type="match status" value="1"/>
</dbReference>
<sequence length="325" mass="37190">MKKVLLLAPRKAPQPSRKSKIFKSSRSKTVTNRKRPRRSVPLRKTGLRLVKKRIPRRASVRSTRLVKRLRRPIINIPLAPEPVGVPHPPLIEPRPTLSVIVPLLNEEPVLPLFLESVASYADEILIMLAGSSDANVSILNAWKNRANIRMFHHKPSGLPADDWNESAARNFLLDQAVGDWIMAIDVHEIMDDGFHEALPALMAQKDADTVAFPRVQFWTNPDTIRIRAANDSHASGDRYLMWRNHIGIRYDDAKKDSKLQLYGRYMWELPSRFEPISVFQYTDAFSSQSKLRLEPGVLTKAFTGKHPSVMDRYLAERWKKRNVNG</sequence>
<evidence type="ECO:0000259" key="2">
    <source>
        <dbReference type="Pfam" id="PF00535"/>
    </source>
</evidence>
<dbReference type="InterPro" id="IPR029044">
    <property type="entry name" value="Nucleotide-diphossugar_trans"/>
</dbReference>
<organism evidence="3 4">
    <name type="scientific">Paenibacillus qinlingensis</name>
    <dbReference type="NCBI Taxonomy" id="1837343"/>
    <lineage>
        <taxon>Bacteria</taxon>
        <taxon>Bacillati</taxon>
        <taxon>Bacillota</taxon>
        <taxon>Bacilli</taxon>
        <taxon>Bacillales</taxon>
        <taxon>Paenibacillaceae</taxon>
        <taxon>Paenibacillus</taxon>
    </lineage>
</organism>
<dbReference type="RefSeq" id="WP_310225457.1">
    <property type="nucleotide sequence ID" value="NZ_JAVDSB010000002.1"/>
</dbReference>